<dbReference type="Proteomes" id="UP000238949">
    <property type="component" value="Unassembled WGS sequence"/>
</dbReference>
<evidence type="ECO:0000313" key="1">
    <source>
        <dbReference type="EMBL" id="PRO74457.1"/>
    </source>
</evidence>
<reference evidence="2" key="1">
    <citation type="journal article" date="2020" name="Int. J. Syst. Evol. Microbiol.">
        <title>Alteromonas alba sp. nov., a marine bacterium isolated from the seawater of the West Pacific Ocean.</title>
        <authorList>
            <person name="Sun C."/>
            <person name="Wu Y.-H."/>
            <person name="Xamxidin M."/>
            <person name="Cheng H."/>
            <person name="Xu X.-W."/>
        </authorList>
    </citation>
    <scope>NUCLEOTIDE SEQUENCE [LARGE SCALE GENOMIC DNA]</scope>
    <source>
        <strain evidence="2">190</strain>
    </source>
</reference>
<evidence type="ECO:0000313" key="2">
    <source>
        <dbReference type="Proteomes" id="UP000238949"/>
    </source>
</evidence>
<accession>A0A2S9VDC5</accession>
<sequence>MERDTPKDRWPAVKQSKKELRAGLKAMLRIALTLRGSLKIPEKTVAKATVFLWWCAGHGA</sequence>
<dbReference type="EMBL" id="PVNP01000050">
    <property type="protein sequence ID" value="PRO74457.1"/>
    <property type="molecule type" value="Genomic_DNA"/>
</dbReference>
<proteinExistence type="predicted"/>
<keyword evidence="2" id="KW-1185">Reference proteome</keyword>
<dbReference type="AlphaFoldDB" id="A0A2S9VDC5"/>
<name>A0A2S9VDC5_9ALTE</name>
<comment type="caution">
    <text evidence="1">The sequence shown here is derived from an EMBL/GenBank/DDBJ whole genome shotgun (WGS) entry which is preliminary data.</text>
</comment>
<protein>
    <submittedName>
        <fullName evidence="1">Uncharacterized protein</fullName>
    </submittedName>
</protein>
<organism evidence="1 2">
    <name type="scientific">Alteromonas alba</name>
    <dbReference type="NCBI Taxonomy" id="2079529"/>
    <lineage>
        <taxon>Bacteria</taxon>
        <taxon>Pseudomonadati</taxon>
        <taxon>Pseudomonadota</taxon>
        <taxon>Gammaproteobacteria</taxon>
        <taxon>Alteromonadales</taxon>
        <taxon>Alteromonadaceae</taxon>
        <taxon>Alteromonas/Salinimonas group</taxon>
        <taxon>Alteromonas</taxon>
    </lineage>
</organism>
<gene>
    <name evidence="1" type="ORF">C6Y40_06100</name>
</gene>